<evidence type="ECO:0000313" key="2">
    <source>
        <dbReference type="Proteomes" id="UP000306236"/>
    </source>
</evidence>
<accession>A0A4S5BK87</accession>
<proteinExistence type="predicted"/>
<dbReference type="InterPro" id="IPR032869">
    <property type="entry name" value="WHH_dom_containing"/>
</dbReference>
<dbReference type="AlphaFoldDB" id="A0A4S5BK87"/>
<comment type="caution">
    <text evidence="1">The sequence shown here is derived from an EMBL/GenBank/DDBJ whole genome shotgun (WGS) entry which is preliminary data.</text>
</comment>
<sequence>GRFVSQDPIGIEGFENVYFYAPSPTGWIDPRGLKPKKGGSYSQHSGAHPVPINGRMPINCAWAGKTFPLDEVADSIKAKYPGLSNRYPNGVPFNMFGFPDFSRYSISNVRIALGSSRDVDFARANKTAGFASTPEGYTWHHNQDAGYMQLIPSDVHGAIKHSGGIAVSKCKGE</sequence>
<gene>
    <name evidence="1" type="ORF">E8K88_17870</name>
</gene>
<dbReference type="EMBL" id="SSWX01000057">
    <property type="protein sequence ID" value="THJ30088.1"/>
    <property type="molecule type" value="Genomic_DNA"/>
</dbReference>
<dbReference type="Pfam" id="PF14414">
    <property type="entry name" value="WHH"/>
    <property type="match status" value="1"/>
</dbReference>
<keyword evidence="2" id="KW-1185">Reference proteome</keyword>
<evidence type="ECO:0000313" key="1">
    <source>
        <dbReference type="EMBL" id="THJ30088.1"/>
    </source>
</evidence>
<feature type="non-terminal residue" evidence="1">
    <location>
        <position position="1"/>
    </location>
</feature>
<dbReference type="RefSeq" id="WP_205880131.1">
    <property type="nucleotide sequence ID" value="NZ_SSWX01000057.1"/>
</dbReference>
<dbReference type="Gene3D" id="2.180.10.10">
    <property type="entry name" value="RHS repeat-associated core"/>
    <property type="match status" value="1"/>
</dbReference>
<organism evidence="1 2">
    <name type="scientific">Lampropedia aestuarii</name>
    <dbReference type="NCBI Taxonomy" id="2562762"/>
    <lineage>
        <taxon>Bacteria</taxon>
        <taxon>Pseudomonadati</taxon>
        <taxon>Pseudomonadota</taxon>
        <taxon>Betaproteobacteria</taxon>
        <taxon>Burkholderiales</taxon>
        <taxon>Comamonadaceae</taxon>
        <taxon>Lampropedia</taxon>
    </lineage>
</organism>
<name>A0A4S5BK87_9BURK</name>
<reference evidence="1 2" key="1">
    <citation type="submission" date="2019-04" db="EMBL/GenBank/DDBJ databases">
        <title>Lampropedia sp YIM MLB12 draf genome.</title>
        <authorList>
            <person name="Wang Y.-X."/>
        </authorList>
    </citation>
    <scope>NUCLEOTIDE SEQUENCE [LARGE SCALE GENOMIC DNA]</scope>
    <source>
        <strain evidence="1 2">YIM MLB12</strain>
    </source>
</reference>
<dbReference type="Proteomes" id="UP000306236">
    <property type="component" value="Unassembled WGS sequence"/>
</dbReference>
<protein>
    <submittedName>
        <fullName evidence="1">Type IV secretion protein Rhs</fullName>
    </submittedName>
</protein>